<feature type="non-terminal residue" evidence="6">
    <location>
        <position position="1"/>
    </location>
</feature>
<evidence type="ECO:0000256" key="2">
    <source>
        <dbReference type="ARBA" id="ARBA00010400"/>
    </source>
</evidence>
<comment type="function">
    <text evidence="5">Effector that suppresses plant defense responses during pathogen infection.</text>
</comment>
<keyword evidence="4" id="KW-0732">Signal</keyword>
<dbReference type="InterPro" id="IPR031825">
    <property type="entry name" value="RXLR"/>
</dbReference>
<evidence type="ECO:0000256" key="1">
    <source>
        <dbReference type="ARBA" id="ARBA00004613"/>
    </source>
</evidence>
<name>A0A080ZU90_PHYNI</name>
<evidence type="ECO:0000256" key="4">
    <source>
        <dbReference type="ARBA" id="ARBA00022729"/>
    </source>
</evidence>
<dbReference type="Pfam" id="PF16810">
    <property type="entry name" value="RXLR"/>
    <property type="match status" value="1"/>
</dbReference>
<reference evidence="6 7" key="1">
    <citation type="submission" date="2013-11" db="EMBL/GenBank/DDBJ databases">
        <title>The Genome Sequence of Phytophthora parasitica P1976.</title>
        <authorList>
            <consortium name="The Broad Institute Genomics Platform"/>
            <person name="Russ C."/>
            <person name="Tyler B."/>
            <person name="Panabieres F."/>
            <person name="Shan W."/>
            <person name="Tripathy S."/>
            <person name="Grunwald N."/>
            <person name="Machado M."/>
            <person name="Johnson C.S."/>
            <person name="Walker B."/>
            <person name="Young S."/>
            <person name="Zeng Q."/>
            <person name="Gargeya S."/>
            <person name="Fitzgerald M."/>
            <person name="Haas B."/>
            <person name="Abouelleil A."/>
            <person name="Allen A.W."/>
            <person name="Alvarado L."/>
            <person name="Arachchi H.M."/>
            <person name="Berlin A.M."/>
            <person name="Chapman S.B."/>
            <person name="Gainer-Dewar J."/>
            <person name="Goldberg J."/>
            <person name="Griggs A."/>
            <person name="Gujja S."/>
            <person name="Hansen M."/>
            <person name="Howarth C."/>
            <person name="Imamovic A."/>
            <person name="Ireland A."/>
            <person name="Larimer J."/>
            <person name="McCowan C."/>
            <person name="Murphy C."/>
            <person name="Pearson M."/>
            <person name="Poon T.W."/>
            <person name="Priest M."/>
            <person name="Roberts A."/>
            <person name="Saif S."/>
            <person name="Shea T."/>
            <person name="Sisk P."/>
            <person name="Sykes S."/>
            <person name="Wortman J."/>
            <person name="Nusbaum C."/>
            <person name="Birren B."/>
        </authorList>
    </citation>
    <scope>NUCLEOTIDE SEQUENCE [LARGE SCALE GENOMIC DNA]</scope>
    <source>
        <strain evidence="6 7">P1976</strain>
    </source>
</reference>
<comment type="similarity">
    <text evidence="2 5">Belongs to the RxLR effector family.</text>
</comment>
<organism evidence="6 7">
    <name type="scientific">Phytophthora nicotianae P1976</name>
    <dbReference type="NCBI Taxonomy" id="1317066"/>
    <lineage>
        <taxon>Eukaryota</taxon>
        <taxon>Sar</taxon>
        <taxon>Stramenopiles</taxon>
        <taxon>Oomycota</taxon>
        <taxon>Peronosporomycetes</taxon>
        <taxon>Peronosporales</taxon>
        <taxon>Peronosporaceae</taxon>
        <taxon>Phytophthora</taxon>
    </lineage>
</organism>
<proteinExistence type="inferred from homology"/>
<comment type="caution">
    <text evidence="6">The sequence shown here is derived from an EMBL/GenBank/DDBJ whole genome shotgun (WGS) entry which is preliminary data.</text>
</comment>
<comment type="domain">
    <text evidence="5">The RxLR-dEER motif acts to carry the protein into the host cell cytoplasm through binding to cell surface phosphatidylinositol-3-phosphate.</text>
</comment>
<dbReference type="Proteomes" id="UP000028582">
    <property type="component" value="Unassembled WGS sequence"/>
</dbReference>
<dbReference type="EMBL" id="ANJA01002389">
    <property type="protein sequence ID" value="ETO70201.1"/>
    <property type="molecule type" value="Genomic_DNA"/>
</dbReference>
<evidence type="ECO:0000256" key="3">
    <source>
        <dbReference type="ARBA" id="ARBA00022525"/>
    </source>
</evidence>
<evidence type="ECO:0000313" key="7">
    <source>
        <dbReference type="Proteomes" id="UP000028582"/>
    </source>
</evidence>
<sequence length="132" mass="14690">LIPSQNNTSILASARYPTRSMHLTSFLAVSITGTLLTGSNAISDAKAMVENRASSGDIFAPIHSRLLRRAEIDEDEAEEERVLGNMKDKMKAVAEKLNPVKGAEKMKEKVQETDWSKLVKHLKEQAKREGKR</sequence>
<dbReference type="AlphaFoldDB" id="A0A080ZU90"/>
<protein>
    <recommendedName>
        <fullName evidence="5">RxLR effector protein</fullName>
    </recommendedName>
</protein>
<evidence type="ECO:0000313" key="6">
    <source>
        <dbReference type="EMBL" id="ETO70201.1"/>
    </source>
</evidence>
<keyword evidence="3 5" id="KW-0964">Secreted</keyword>
<evidence type="ECO:0000256" key="5">
    <source>
        <dbReference type="RuleBase" id="RU367124"/>
    </source>
</evidence>
<accession>A0A080ZU90</accession>
<gene>
    <name evidence="6" type="ORF">F444_13296</name>
</gene>
<comment type="subcellular location">
    <subcellularLocation>
        <location evidence="1 5">Secreted</location>
    </subcellularLocation>
</comment>